<dbReference type="Proteomes" id="UP000306575">
    <property type="component" value="Unassembled WGS sequence"/>
</dbReference>
<dbReference type="EMBL" id="SULI01000023">
    <property type="protein sequence ID" value="TKZ17404.1"/>
    <property type="molecule type" value="Genomic_DNA"/>
</dbReference>
<organism evidence="1 2">
    <name type="scientific">Shimia litoralis</name>
    <dbReference type="NCBI Taxonomy" id="420403"/>
    <lineage>
        <taxon>Bacteria</taxon>
        <taxon>Pseudomonadati</taxon>
        <taxon>Pseudomonadota</taxon>
        <taxon>Alphaproteobacteria</taxon>
        <taxon>Rhodobacterales</taxon>
        <taxon>Roseobacteraceae</taxon>
    </lineage>
</organism>
<sequence length="208" mass="22059">MPEIALLHTSPVHVATFEALRDQIAPELTLTQIVREDLLENARTQGITQTLIDDVCTTIHSTHAPVICTCTTLGEIAETAGAIRIDRPMMQQAAQASGPILLVYALASTADTSRTLLQAALDAVENPAEIRTLDLGEFWPLFEAAEHTAFAACIAGAVRAYVAQNDTRCVVLAQASMATAARNLSDLGIPVLTSPESALRAVIGTVSE</sequence>
<dbReference type="AlphaFoldDB" id="A0A4U7MYK8"/>
<name>A0A4U7MYK8_9RHOB</name>
<accession>A0A4U7MYK8</accession>
<evidence type="ECO:0008006" key="3">
    <source>
        <dbReference type="Google" id="ProtNLM"/>
    </source>
</evidence>
<gene>
    <name evidence="1" type="ORF">FAP39_14590</name>
</gene>
<evidence type="ECO:0000313" key="2">
    <source>
        <dbReference type="Proteomes" id="UP000306575"/>
    </source>
</evidence>
<dbReference type="RefSeq" id="WP_138017118.1">
    <property type="nucleotide sequence ID" value="NZ_SULI01000023.1"/>
</dbReference>
<reference evidence="1 2" key="1">
    <citation type="submission" date="2019-04" db="EMBL/GenBank/DDBJ databases">
        <title>Genome sequence of Pelagicola litoralis CL-ES2.</title>
        <authorList>
            <person name="Cao J."/>
        </authorList>
    </citation>
    <scope>NUCLEOTIDE SEQUENCE [LARGE SCALE GENOMIC DNA]</scope>
    <source>
        <strain evidence="1 2">CL-ES2</strain>
    </source>
</reference>
<keyword evidence="2" id="KW-1185">Reference proteome</keyword>
<dbReference type="OrthoDB" id="978447at2"/>
<evidence type="ECO:0000313" key="1">
    <source>
        <dbReference type="EMBL" id="TKZ17404.1"/>
    </source>
</evidence>
<protein>
    <recommendedName>
        <fullName evidence="3">Arylsulfatase</fullName>
    </recommendedName>
</protein>
<proteinExistence type="predicted"/>
<comment type="caution">
    <text evidence="1">The sequence shown here is derived from an EMBL/GenBank/DDBJ whole genome shotgun (WGS) entry which is preliminary data.</text>
</comment>